<evidence type="ECO:0000259" key="2">
    <source>
        <dbReference type="PROSITE" id="PS51352"/>
    </source>
</evidence>
<evidence type="ECO:0000313" key="4">
    <source>
        <dbReference type="Proteomes" id="UP001589858"/>
    </source>
</evidence>
<proteinExistence type="predicted"/>
<dbReference type="Gene3D" id="3.40.30.10">
    <property type="entry name" value="Glutaredoxin"/>
    <property type="match status" value="1"/>
</dbReference>
<evidence type="ECO:0000256" key="1">
    <source>
        <dbReference type="SAM" id="SignalP"/>
    </source>
</evidence>
<dbReference type="CDD" id="cd02947">
    <property type="entry name" value="TRX_family"/>
    <property type="match status" value="1"/>
</dbReference>
<keyword evidence="4" id="KW-1185">Reference proteome</keyword>
<evidence type="ECO:0000313" key="3">
    <source>
        <dbReference type="EMBL" id="MFC0683488.1"/>
    </source>
</evidence>
<gene>
    <name evidence="3" type="ORF">ACFFF8_02640</name>
</gene>
<name>A0ABV6S5V2_9SPHN</name>
<dbReference type="Proteomes" id="UP001589858">
    <property type="component" value="Unassembled WGS sequence"/>
</dbReference>
<keyword evidence="1" id="KW-0732">Signal</keyword>
<dbReference type="InterPro" id="IPR013766">
    <property type="entry name" value="Thioredoxin_domain"/>
</dbReference>
<dbReference type="Pfam" id="PF00085">
    <property type="entry name" value="Thioredoxin"/>
    <property type="match status" value="1"/>
</dbReference>
<dbReference type="EMBL" id="JBHLTM010000012">
    <property type="protein sequence ID" value="MFC0683488.1"/>
    <property type="molecule type" value="Genomic_DNA"/>
</dbReference>
<sequence length="137" mass="14803">MRYASSIAALTVLAASIPTVMVAAPAVAAAPAVRPFDQAAFDAAQKAGKPILVWVHAPWCPVCREQAKTIARVTAEPAYRDMQVFRIDYDTQKPLWQKFGATMQSTVIAFHGKRETARIAHETDDGKVSAVIHSAIA</sequence>
<feature type="signal peptide" evidence="1">
    <location>
        <begin position="1"/>
        <end position="23"/>
    </location>
</feature>
<accession>A0ABV6S5V2</accession>
<dbReference type="SUPFAM" id="SSF52833">
    <property type="entry name" value="Thioredoxin-like"/>
    <property type="match status" value="1"/>
</dbReference>
<dbReference type="InterPro" id="IPR036249">
    <property type="entry name" value="Thioredoxin-like_sf"/>
</dbReference>
<feature type="chain" id="PRO_5046516020" evidence="1">
    <location>
        <begin position="24"/>
        <end position="137"/>
    </location>
</feature>
<organism evidence="3 4">
    <name type="scientific">Novosphingobium clariflavum</name>
    <dbReference type="NCBI Taxonomy" id="2029884"/>
    <lineage>
        <taxon>Bacteria</taxon>
        <taxon>Pseudomonadati</taxon>
        <taxon>Pseudomonadota</taxon>
        <taxon>Alphaproteobacteria</taxon>
        <taxon>Sphingomonadales</taxon>
        <taxon>Sphingomonadaceae</taxon>
        <taxon>Novosphingobium</taxon>
    </lineage>
</organism>
<feature type="domain" description="Thioredoxin" evidence="2">
    <location>
        <begin position="18"/>
        <end position="137"/>
    </location>
</feature>
<reference evidence="3 4" key="1">
    <citation type="submission" date="2024-09" db="EMBL/GenBank/DDBJ databases">
        <authorList>
            <person name="Sun Q."/>
            <person name="Mori K."/>
        </authorList>
    </citation>
    <scope>NUCLEOTIDE SEQUENCE [LARGE SCALE GENOMIC DNA]</scope>
    <source>
        <strain evidence="3 4">CICC 11035S</strain>
    </source>
</reference>
<dbReference type="RefSeq" id="WP_125990248.1">
    <property type="nucleotide sequence ID" value="NZ_JAPCWC010000035.1"/>
</dbReference>
<dbReference type="PROSITE" id="PS51352">
    <property type="entry name" value="THIOREDOXIN_2"/>
    <property type="match status" value="1"/>
</dbReference>
<protein>
    <submittedName>
        <fullName evidence="3">Thioredoxin domain-containing protein</fullName>
    </submittedName>
</protein>
<comment type="caution">
    <text evidence="3">The sequence shown here is derived from an EMBL/GenBank/DDBJ whole genome shotgun (WGS) entry which is preliminary data.</text>
</comment>